<evidence type="ECO:0008006" key="2">
    <source>
        <dbReference type="Google" id="ProtNLM"/>
    </source>
</evidence>
<organism evidence="1">
    <name type="scientific">uncultured bacterium UPO53</name>
    <dbReference type="NCBI Taxonomy" id="1776978"/>
    <lineage>
        <taxon>Bacteria</taxon>
        <taxon>environmental samples</taxon>
    </lineage>
</organism>
<proteinExistence type="predicted"/>
<protein>
    <recommendedName>
        <fullName evidence="2">DUF4845 domain-containing protein</fullName>
    </recommendedName>
</protein>
<accession>A0A126SYD3</accession>
<sequence length="112" mass="12907">MTVVLVLATIIKVTVTVGPAYYDYYTMDKIIISLFRDGRANSVGDFKRGLSDRLQINNIRDKSPDDFTYSFDSNSKKLVVDMDYEIRKPFVGNLDVIMHFKKTYSSELKADY</sequence>
<name>A0A126SYD3_9BACT</name>
<evidence type="ECO:0000313" key="1">
    <source>
        <dbReference type="EMBL" id="AMK59326.1"/>
    </source>
</evidence>
<reference evidence="1" key="1">
    <citation type="journal article" date="2016" name="Appl. Environ. Microbiol.">
        <title>Functional Metagenomics of a Biostimulated Petroleum-Contaminated Soil Reveals an Extraordinary Diversity of Extradiol Dioxygenases.</title>
        <authorList>
            <person name="Terron-Gonzalez L."/>
            <person name="Martin-Cabello G."/>
            <person name="Ferrer M."/>
            <person name="Santero E."/>
        </authorList>
    </citation>
    <scope>NUCLEOTIDE SEQUENCE</scope>
</reference>
<dbReference type="InterPro" id="IPR032314">
    <property type="entry name" value="DUF4845"/>
</dbReference>
<dbReference type="AlphaFoldDB" id="A0A126SYD3"/>
<dbReference type="Pfam" id="PF16137">
    <property type="entry name" value="DUF4845"/>
    <property type="match status" value="1"/>
</dbReference>
<dbReference type="EMBL" id="KU144981">
    <property type="protein sequence ID" value="AMK59326.1"/>
    <property type="molecule type" value="Genomic_DNA"/>
</dbReference>